<dbReference type="Pfam" id="PF01436">
    <property type="entry name" value="NHL"/>
    <property type="match status" value="4"/>
</dbReference>
<dbReference type="SUPFAM" id="SSF55383">
    <property type="entry name" value="Copper amine oxidase, domain N"/>
    <property type="match status" value="2"/>
</dbReference>
<keyword evidence="1" id="KW-0677">Repeat</keyword>
<dbReference type="PANTHER" id="PTHR13833">
    <property type="match status" value="1"/>
</dbReference>
<dbReference type="InterPro" id="IPR012854">
    <property type="entry name" value="Cu_amine_oxidase-like_N"/>
</dbReference>
<sequence>MINKEFIMKLMKSISMWGLTTAMFLGMVVPAHGAIYSEGRPLIETMDVAGSGEYNEWNGNAAEAAFRHPGAILVLADGSLLVSDTENHRIRAVRNGHTAVYAGTEVSVLTGEDRLPMGAYADGAAGVSYFSSPMGLASDGKGNVYVADQGNHAVRKISPDGNVTTIAGNGVLGDADGKGSEASFHTPSDVAVDAAGNVYVADTLNHAIRKVDPAGNVTTLNALSERIVEVFDGVVEATGDYRDGPLAEALFNEPSGLALDSKGNLYVSDTGNQRIRYIDFHTDTVTTVAGGGELLAGQMYVSGAYRDGAAEEARFFSPYGLAVDEGGGLYIADSLNHTIRYLKDGLVTTAVGSAGEYGSANGYEKQAALYRPSDIALDRDGNLYIADTLNNKIRKVSFYELPSGWEAGSGDIRVLHNQKEIVFDTAPEMHKGRIMLPVRAIAEALEYSLKFVDQDTVTLSGPRGDAVTLSVGSIEAHLTQDDQTALQMDVAPYIKDGRIYVPVRFIAEGLGATVNWHADTKTVLLRE</sequence>
<accession>A0A268ESS2</accession>
<evidence type="ECO:0000256" key="2">
    <source>
        <dbReference type="PROSITE-ProRule" id="PRU00504"/>
    </source>
</evidence>
<dbReference type="EMBL" id="NPBY01000042">
    <property type="protein sequence ID" value="PAD76114.1"/>
    <property type="molecule type" value="Genomic_DNA"/>
</dbReference>
<evidence type="ECO:0000259" key="3">
    <source>
        <dbReference type="Pfam" id="PF07833"/>
    </source>
</evidence>
<dbReference type="CDD" id="cd14953">
    <property type="entry name" value="NHL_like_1"/>
    <property type="match status" value="1"/>
</dbReference>
<comment type="caution">
    <text evidence="4">The sequence shown here is derived from an EMBL/GenBank/DDBJ whole genome shotgun (WGS) entry which is preliminary data.</text>
</comment>
<name>A0A268ESS2_9BACL</name>
<dbReference type="SUPFAM" id="SSF101898">
    <property type="entry name" value="NHL repeat"/>
    <property type="match status" value="1"/>
</dbReference>
<dbReference type="Proteomes" id="UP000215596">
    <property type="component" value="Unassembled WGS sequence"/>
</dbReference>
<feature type="repeat" description="NHL" evidence="2">
    <location>
        <begin position="178"/>
        <end position="214"/>
    </location>
</feature>
<dbReference type="PROSITE" id="PS51125">
    <property type="entry name" value="NHL"/>
    <property type="match status" value="3"/>
</dbReference>
<reference evidence="4 5" key="1">
    <citation type="submission" date="2017-07" db="EMBL/GenBank/DDBJ databases">
        <title>Isolation and whole genome analysis of endospore-forming bacteria from heroin.</title>
        <authorList>
            <person name="Kalinowski J."/>
            <person name="Ahrens B."/>
            <person name="Al-Dilaimi A."/>
            <person name="Winkler A."/>
            <person name="Wibberg D."/>
            <person name="Schleenbecker U."/>
            <person name="Ruckert C."/>
            <person name="Wolfel R."/>
            <person name="Grass G."/>
        </authorList>
    </citation>
    <scope>NUCLEOTIDE SEQUENCE [LARGE SCALE GENOMIC DNA]</scope>
    <source>
        <strain evidence="4 5">7537-G1</strain>
    </source>
</reference>
<protein>
    <recommendedName>
        <fullName evidence="3">Copper amine oxidase-like N-terminal domain-containing protein</fullName>
    </recommendedName>
</protein>
<dbReference type="PANTHER" id="PTHR13833:SF71">
    <property type="entry name" value="NHL DOMAIN-CONTAINING PROTEIN"/>
    <property type="match status" value="1"/>
</dbReference>
<dbReference type="AlphaFoldDB" id="A0A268ESS2"/>
<dbReference type="OrthoDB" id="9799230at2"/>
<organism evidence="4 5">
    <name type="scientific">Paenibacillus campinasensis</name>
    <dbReference type="NCBI Taxonomy" id="66347"/>
    <lineage>
        <taxon>Bacteria</taxon>
        <taxon>Bacillati</taxon>
        <taxon>Bacillota</taxon>
        <taxon>Bacilli</taxon>
        <taxon>Bacillales</taxon>
        <taxon>Paenibacillaceae</taxon>
        <taxon>Paenibacillus</taxon>
    </lineage>
</organism>
<gene>
    <name evidence="4" type="ORF">CHH67_12950</name>
</gene>
<dbReference type="InterPro" id="IPR036582">
    <property type="entry name" value="Mao_N_sf"/>
</dbReference>
<dbReference type="Gene3D" id="3.30.457.10">
    <property type="entry name" value="Copper amine oxidase-like, N-terminal domain"/>
    <property type="match status" value="2"/>
</dbReference>
<feature type="domain" description="Copper amine oxidase-like N-terminal" evidence="3">
    <location>
        <begin position="417"/>
        <end position="524"/>
    </location>
</feature>
<evidence type="ECO:0000256" key="1">
    <source>
        <dbReference type="ARBA" id="ARBA00022737"/>
    </source>
</evidence>
<dbReference type="Gene3D" id="2.120.10.30">
    <property type="entry name" value="TolB, C-terminal domain"/>
    <property type="match status" value="4"/>
</dbReference>
<dbReference type="InterPro" id="IPR011042">
    <property type="entry name" value="6-blade_b-propeller_TolB-like"/>
</dbReference>
<dbReference type="InterPro" id="IPR001258">
    <property type="entry name" value="NHL_repeat"/>
</dbReference>
<dbReference type="Pfam" id="PF07833">
    <property type="entry name" value="Cu_amine_oxidN1"/>
    <property type="match status" value="1"/>
</dbReference>
<evidence type="ECO:0000313" key="4">
    <source>
        <dbReference type="EMBL" id="PAD76114.1"/>
    </source>
</evidence>
<feature type="repeat" description="NHL" evidence="2">
    <location>
        <begin position="251"/>
        <end position="281"/>
    </location>
</feature>
<proteinExistence type="predicted"/>
<feature type="repeat" description="NHL" evidence="2">
    <location>
        <begin position="130"/>
        <end position="160"/>
    </location>
</feature>
<evidence type="ECO:0000313" key="5">
    <source>
        <dbReference type="Proteomes" id="UP000215596"/>
    </source>
</evidence>